<sequence>MAATPPSFSSLAPPAPLSSANCRFSTNFSYTVLREKEIKSSEVERRQREKGKALFTFRSERTSTRERWRWKPEKEEVTHTLKVITTKQLKLRPRREVRIDADIKDGGMTLVTALSPHANWLHGNANLKLEVRGTVDQPILNGHASFHRASISSPVLRKPLTNFGGNVYVQSNRLCITSLESRVSRKGKLLVKANLPLSASEAALDYKIELKNIQLIYLSDKWALDQLFYKHNFSRVIILEGEENLGPWKNKVAQVAPEPGPEAKGTLVLAANRTNRPDILRRFRCYQGGWDIENRHYWAVRTTMLHFHRVFK</sequence>
<dbReference type="PANTHER" id="PTHR34457">
    <property type="entry name" value="EMBRYO DEFECTIVE 2410"/>
    <property type="match status" value="1"/>
</dbReference>
<dbReference type="EMBL" id="CM003377">
    <property type="protein sequence ID" value="KOM48130.1"/>
    <property type="molecule type" value="Genomic_DNA"/>
</dbReference>
<dbReference type="Proteomes" id="UP000053144">
    <property type="component" value="Chromosome 7"/>
</dbReference>
<dbReference type="InterPro" id="IPR053022">
    <property type="entry name" value="Chloroplast_translocon_comp"/>
</dbReference>
<dbReference type="STRING" id="3914.A0A0L9UZ42"/>
<reference evidence="2" key="1">
    <citation type="journal article" date="2015" name="Proc. Natl. Acad. Sci. U.S.A.">
        <title>Genome sequencing of adzuki bean (Vigna angularis) provides insight into high starch and low fat accumulation and domestication.</title>
        <authorList>
            <person name="Yang K."/>
            <person name="Tian Z."/>
            <person name="Chen C."/>
            <person name="Luo L."/>
            <person name="Zhao B."/>
            <person name="Wang Z."/>
            <person name="Yu L."/>
            <person name="Li Y."/>
            <person name="Sun Y."/>
            <person name="Li W."/>
            <person name="Chen Y."/>
            <person name="Li Y."/>
            <person name="Zhang Y."/>
            <person name="Ai D."/>
            <person name="Zhao J."/>
            <person name="Shang C."/>
            <person name="Ma Y."/>
            <person name="Wu B."/>
            <person name="Wang M."/>
            <person name="Gao L."/>
            <person name="Sun D."/>
            <person name="Zhang P."/>
            <person name="Guo F."/>
            <person name="Wang W."/>
            <person name="Li Y."/>
            <person name="Wang J."/>
            <person name="Varshney R.K."/>
            <person name="Wang J."/>
            <person name="Ling H.Q."/>
            <person name="Wan P."/>
        </authorList>
    </citation>
    <scope>NUCLEOTIDE SEQUENCE</scope>
    <source>
        <strain evidence="2">cv. Jingnong 6</strain>
    </source>
</reference>
<dbReference type="PANTHER" id="PTHR34457:SF3">
    <property type="entry name" value="PROTEIN TIC236, CHLOROPLASTIC"/>
    <property type="match status" value="1"/>
</dbReference>
<accession>A0A0L9UZ42</accession>
<protein>
    <submittedName>
        <fullName evidence="1">Uncharacterized protein</fullName>
    </submittedName>
</protein>
<proteinExistence type="predicted"/>
<name>A0A0L9UZ42_PHAAN</name>
<dbReference type="AlphaFoldDB" id="A0A0L9UZ42"/>
<evidence type="ECO:0000313" key="1">
    <source>
        <dbReference type="EMBL" id="KOM48130.1"/>
    </source>
</evidence>
<dbReference type="Gramene" id="KOM48130">
    <property type="protein sequence ID" value="KOM48130"/>
    <property type="gene ID" value="LR48_Vigan07g183400"/>
</dbReference>
<gene>
    <name evidence="1" type="ORF">LR48_Vigan07g183400</name>
</gene>
<evidence type="ECO:0000313" key="2">
    <source>
        <dbReference type="Proteomes" id="UP000053144"/>
    </source>
</evidence>
<organism evidence="1 2">
    <name type="scientific">Phaseolus angularis</name>
    <name type="common">Azuki bean</name>
    <name type="synonym">Vigna angularis</name>
    <dbReference type="NCBI Taxonomy" id="3914"/>
    <lineage>
        <taxon>Eukaryota</taxon>
        <taxon>Viridiplantae</taxon>
        <taxon>Streptophyta</taxon>
        <taxon>Embryophyta</taxon>
        <taxon>Tracheophyta</taxon>
        <taxon>Spermatophyta</taxon>
        <taxon>Magnoliopsida</taxon>
        <taxon>eudicotyledons</taxon>
        <taxon>Gunneridae</taxon>
        <taxon>Pentapetalae</taxon>
        <taxon>rosids</taxon>
        <taxon>fabids</taxon>
        <taxon>Fabales</taxon>
        <taxon>Fabaceae</taxon>
        <taxon>Papilionoideae</taxon>
        <taxon>50 kb inversion clade</taxon>
        <taxon>NPAAA clade</taxon>
        <taxon>indigoferoid/millettioid clade</taxon>
        <taxon>Phaseoleae</taxon>
        <taxon>Vigna</taxon>
    </lineage>
</organism>